<sequence>MYQVVEMYGDNEPWWFFEDWRQDIRKETVFATIEEAKQFYTQEWARLSKNYPQHSGKKNFLSAFWSDSDERWCEECDDYLQQYTGLALLKDYQPVTETSDGQLYEDMHPTKKIRCCQLFSQHHAV</sequence>
<dbReference type="RefSeq" id="WP_161870746.1">
    <property type="nucleotide sequence ID" value="NZ_MAEI02000001.1"/>
</dbReference>
<accession>A0ABV0EZA4</accession>
<evidence type="ECO:0000313" key="2">
    <source>
        <dbReference type="Proteomes" id="UP001429357"/>
    </source>
</evidence>
<dbReference type="EMBL" id="MAEI02000001">
    <property type="protein sequence ID" value="MEO1781138.1"/>
    <property type="molecule type" value="Genomic_DNA"/>
</dbReference>
<reference evidence="2" key="1">
    <citation type="submission" date="2016-06" db="EMBL/GenBank/DDBJ databases">
        <title>Four novel species of enterococci isolated from chicken manure.</title>
        <authorList>
            <person name="Van Tyne D."/>
        </authorList>
    </citation>
    <scope>NUCLEOTIDE SEQUENCE [LARGE SCALE GENOMIC DNA]</scope>
    <source>
        <strain evidence="2">JM9A</strain>
    </source>
</reference>
<evidence type="ECO:0000313" key="1">
    <source>
        <dbReference type="EMBL" id="MEO1781138.1"/>
    </source>
</evidence>
<dbReference type="Proteomes" id="UP001429357">
    <property type="component" value="Unassembled WGS sequence"/>
</dbReference>
<comment type="caution">
    <text evidence="1">The sequence shown here is derived from an EMBL/GenBank/DDBJ whole genome shotgun (WGS) entry which is preliminary data.</text>
</comment>
<protein>
    <recommendedName>
        <fullName evidence="3">DNA-binding protein</fullName>
    </recommendedName>
</protein>
<dbReference type="InterPro" id="IPR010434">
    <property type="entry name" value="DUF1033"/>
</dbReference>
<name>A0ABV0EZA4_9ENTE</name>
<reference evidence="1 2" key="2">
    <citation type="submission" date="2024-02" db="EMBL/GenBank/DDBJ databases">
        <title>The Genome Sequence of Enterococcus diestrammenae JM9A.</title>
        <authorList>
            <person name="Earl A."/>
            <person name="Manson A."/>
            <person name="Gilmore M."/>
            <person name="Sanders J."/>
            <person name="Shea T."/>
            <person name="Howe W."/>
            <person name="Livny J."/>
            <person name="Cuomo C."/>
            <person name="Neafsey D."/>
            <person name="Birren B."/>
        </authorList>
    </citation>
    <scope>NUCLEOTIDE SEQUENCE [LARGE SCALE GENOMIC DNA]</scope>
    <source>
        <strain evidence="1 2">JM9A</strain>
    </source>
</reference>
<keyword evidence="2" id="KW-1185">Reference proteome</keyword>
<dbReference type="Pfam" id="PF06279">
    <property type="entry name" value="DUF1033"/>
    <property type="match status" value="1"/>
</dbReference>
<evidence type="ECO:0008006" key="3">
    <source>
        <dbReference type="Google" id="ProtNLM"/>
    </source>
</evidence>
<gene>
    <name evidence="1" type="ORF">BAU18_000717</name>
</gene>
<proteinExistence type="predicted"/>
<organism evidence="1 2">
    <name type="scientific">Enterococcus diestrammenae</name>
    <dbReference type="NCBI Taxonomy" id="1155073"/>
    <lineage>
        <taxon>Bacteria</taxon>
        <taxon>Bacillati</taxon>
        <taxon>Bacillota</taxon>
        <taxon>Bacilli</taxon>
        <taxon>Lactobacillales</taxon>
        <taxon>Enterococcaceae</taxon>
        <taxon>Enterococcus</taxon>
    </lineage>
</organism>